<keyword evidence="9" id="KW-1185">Reference proteome</keyword>
<feature type="transmembrane region" description="Helical" evidence="7">
    <location>
        <begin position="252"/>
        <end position="274"/>
    </location>
</feature>
<evidence type="ECO:0000256" key="3">
    <source>
        <dbReference type="ARBA" id="ARBA00022475"/>
    </source>
</evidence>
<evidence type="ECO:0000256" key="6">
    <source>
        <dbReference type="ARBA" id="ARBA00023136"/>
    </source>
</evidence>
<name>A0A9X4P8B9_9BURK</name>
<feature type="transmembrane region" description="Helical" evidence="7">
    <location>
        <begin position="12"/>
        <end position="36"/>
    </location>
</feature>
<proteinExistence type="predicted"/>
<keyword evidence="3" id="KW-1003">Cell membrane</keyword>
<comment type="subcellular location">
    <subcellularLocation>
        <location evidence="1">Membrane</location>
        <topology evidence="1">Multi-pass membrane protein</topology>
    </subcellularLocation>
</comment>
<evidence type="ECO:0000256" key="5">
    <source>
        <dbReference type="ARBA" id="ARBA00022989"/>
    </source>
</evidence>
<keyword evidence="4 7" id="KW-0812">Transmembrane</keyword>
<feature type="transmembrane region" description="Helical" evidence="7">
    <location>
        <begin position="280"/>
        <end position="297"/>
    </location>
</feature>
<protein>
    <submittedName>
        <fullName evidence="8">Auxin efflux carrier</fullName>
    </submittedName>
</protein>
<keyword evidence="6 7" id="KW-0472">Membrane</keyword>
<dbReference type="PANTHER" id="PTHR36838:SF1">
    <property type="entry name" value="SLR1864 PROTEIN"/>
    <property type="match status" value="1"/>
</dbReference>
<dbReference type="PANTHER" id="PTHR36838">
    <property type="entry name" value="AUXIN EFFLUX CARRIER FAMILY PROTEIN"/>
    <property type="match status" value="1"/>
</dbReference>
<reference evidence="8" key="1">
    <citation type="submission" date="2013-01" db="EMBL/GenBank/DDBJ databases">
        <title>Genome draft of Hydrogenophaga taeniospiralis 2K1.</title>
        <authorList>
            <person name="Gomila M."/>
            <person name="Lalucat J."/>
        </authorList>
    </citation>
    <scope>NUCLEOTIDE SEQUENCE</scope>
    <source>
        <strain evidence="8">CCUG 15921</strain>
    </source>
</reference>
<organism evidence="8 9">
    <name type="scientific">Hydrogenophaga taeniospiralis CCUG 15921</name>
    <dbReference type="NCBI Taxonomy" id="1281780"/>
    <lineage>
        <taxon>Bacteria</taxon>
        <taxon>Pseudomonadati</taxon>
        <taxon>Pseudomonadota</taxon>
        <taxon>Betaproteobacteria</taxon>
        <taxon>Burkholderiales</taxon>
        <taxon>Comamonadaceae</taxon>
        <taxon>Hydrogenophaga</taxon>
    </lineage>
</organism>
<dbReference type="EMBL" id="AOGK01000023">
    <property type="protein sequence ID" value="MDG5977638.1"/>
    <property type="molecule type" value="Genomic_DNA"/>
</dbReference>
<dbReference type="Proteomes" id="UP001152876">
    <property type="component" value="Unassembled WGS sequence"/>
</dbReference>
<evidence type="ECO:0000313" key="8">
    <source>
        <dbReference type="EMBL" id="MDG5977638.1"/>
    </source>
</evidence>
<feature type="transmembrane region" description="Helical" evidence="7">
    <location>
        <begin position="48"/>
        <end position="67"/>
    </location>
</feature>
<sequence>MRPGWPGAEHLIALMLDILAITGPIYLCIAAGYASVRWNLFTKADMRVFGRFVIQVALPALLFNALASRRLDEVVHTGYLLAYAAGSLVLILGALWFACTVQRKGLTESAYMAMGMTCSNSGYVGYPVMLLLFGPLSGVVLALNLIVENLVKLPLLFTAADVGAHEGERPSLRRALTQTGARLVRNPMIVAIFAGFLVALLGWSLPSVITRTVTLFSAASSGLALFIIGGTLVGLQVRGLRRQVSLIAVGKLLLHPLAVFGAIVLLPLLGLPAVDGDLRVAAVLSAAMPMLGIYPILAQRHGFEGFTAAALLATTAASFFSLSAILWLMRHSAGWLTG</sequence>
<gene>
    <name evidence="8" type="ORF">H010_20441</name>
</gene>
<feature type="transmembrane region" description="Helical" evidence="7">
    <location>
        <begin position="215"/>
        <end position="240"/>
    </location>
</feature>
<keyword evidence="2" id="KW-0813">Transport</keyword>
<feature type="transmembrane region" description="Helical" evidence="7">
    <location>
        <begin position="123"/>
        <end position="147"/>
    </location>
</feature>
<dbReference type="GO" id="GO:0055085">
    <property type="term" value="P:transmembrane transport"/>
    <property type="evidence" value="ECO:0007669"/>
    <property type="project" value="InterPro"/>
</dbReference>
<dbReference type="InterPro" id="IPR004776">
    <property type="entry name" value="Mem_transp_PIN-like"/>
</dbReference>
<dbReference type="GO" id="GO:0016020">
    <property type="term" value="C:membrane"/>
    <property type="evidence" value="ECO:0007669"/>
    <property type="project" value="UniProtKB-SubCell"/>
</dbReference>
<accession>A0A9X4P8B9</accession>
<feature type="transmembrane region" description="Helical" evidence="7">
    <location>
        <begin position="309"/>
        <end position="329"/>
    </location>
</feature>
<evidence type="ECO:0000256" key="2">
    <source>
        <dbReference type="ARBA" id="ARBA00022448"/>
    </source>
</evidence>
<keyword evidence="5 7" id="KW-1133">Transmembrane helix</keyword>
<evidence type="ECO:0000256" key="1">
    <source>
        <dbReference type="ARBA" id="ARBA00004141"/>
    </source>
</evidence>
<evidence type="ECO:0000313" key="9">
    <source>
        <dbReference type="Proteomes" id="UP001152876"/>
    </source>
</evidence>
<feature type="transmembrane region" description="Helical" evidence="7">
    <location>
        <begin position="79"/>
        <end position="103"/>
    </location>
</feature>
<dbReference type="AlphaFoldDB" id="A0A9X4P8B9"/>
<dbReference type="Pfam" id="PF03547">
    <property type="entry name" value="Mem_trans"/>
    <property type="match status" value="1"/>
</dbReference>
<feature type="transmembrane region" description="Helical" evidence="7">
    <location>
        <begin position="183"/>
        <end position="203"/>
    </location>
</feature>
<evidence type="ECO:0000256" key="4">
    <source>
        <dbReference type="ARBA" id="ARBA00022692"/>
    </source>
</evidence>
<evidence type="ECO:0000256" key="7">
    <source>
        <dbReference type="SAM" id="Phobius"/>
    </source>
</evidence>
<comment type="caution">
    <text evidence="8">The sequence shown here is derived from an EMBL/GenBank/DDBJ whole genome shotgun (WGS) entry which is preliminary data.</text>
</comment>